<accession>A0A098VUU7</accession>
<reference evidence="2 3" key="1">
    <citation type="submission" date="2014-04" db="EMBL/GenBank/DDBJ databases">
        <title>A new species of microsporidia sheds light on the evolution of extreme parasitism.</title>
        <authorList>
            <person name="Haag K.L."/>
            <person name="James T.Y."/>
            <person name="Larsson R."/>
            <person name="Schaer T.M."/>
            <person name="Refardt D."/>
            <person name="Pombert J.-F."/>
            <person name="Ebert D."/>
        </authorList>
    </citation>
    <scope>NUCLEOTIDE SEQUENCE [LARGE SCALE GENOMIC DNA]</scope>
    <source>
        <strain evidence="2 3">UGP3</strain>
        <tissue evidence="2">Spores</tissue>
    </source>
</reference>
<dbReference type="Proteomes" id="UP000029725">
    <property type="component" value="Unassembled WGS sequence"/>
</dbReference>
<dbReference type="InterPro" id="IPR016024">
    <property type="entry name" value="ARM-type_fold"/>
</dbReference>
<gene>
    <name evidence="2" type="ORF">DI09_13p90</name>
</gene>
<dbReference type="RefSeq" id="XP_013239185.1">
    <property type="nucleotide sequence ID" value="XM_013383731.1"/>
</dbReference>
<name>A0A098VUU7_9MICR</name>
<evidence type="ECO:0000313" key="2">
    <source>
        <dbReference type="EMBL" id="KGG52720.1"/>
    </source>
</evidence>
<dbReference type="GeneID" id="25258402"/>
<evidence type="ECO:0000256" key="1">
    <source>
        <dbReference type="SAM" id="MobiDB-lite"/>
    </source>
</evidence>
<dbReference type="AlphaFoldDB" id="A0A098VUU7"/>
<organism evidence="2 3">
    <name type="scientific">Mitosporidium daphniae</name>
    <dbReference type="NCBI Taxonomy" id="1485682"/>
    <lineage>
        <taxon>Eukaryota</taxon>
        <taxon>Fungi</taxon>
        <taxon>Fungi incertae sedis</taxon>
        <taxon>Microsporidia</taxon>
        <taxon>Mitosporidium</taxon>
    </lineage>
</organism>
<feature type="region of interest" description="Disordered" evidence="1">
    <location>
        <begin position="1017"/>
        <end position="1054"/>
    </location>
</feature>
<dbReference type="Gene3D" id="1.25.10.10">
    <property type="entry name" value="Leucine-rich Repeat Variant"/>
    <property type="match status" value="1"/>
</dbReference>
<dbReference type="VEuPathDB" id="MicrosporidiaDB:DI09_13p90"/>
<proteinExistence type="predicted"/>
<keyword evidence="3" id="KW-1185">Reference proteome</keyword>
<comment type="caution">
    <text evidence="2">The sequence shown here is derived from an EMBL/GenBank/DDBJ whole genome shotgun (WGS) entry which is preliminary data.</text>
</comment>
<dbReference type="EMBL" id="JMKJ01000044">
    <property type="protein sequence ID" value="KGG52720.1"/>
    <property type="molecule type" value="Genomic_DNA"/>
</dbReference>
<sequence>MHLDCKISASSEYLTIVSFDKYDILRDIPSNKLGMIKEKLQTIGSRFKDIKADQGEWNFDAYLFWLNISILILVCYEFSQADDQVQMMLLAMYLKPERFGAVSCELILFVEKIIYRYPCLLEPTSKVYISHICNAPHGNNWDAKLLCALLRSFFCNEKIALHGASHAILLENFKEMSTFLDSLIRILFQDSQKHSSGVFAFLGACSSNLGDSLQNGDLTQITVTKYIIKTCIGILDDCKAASSFKASVLDLLFKILTSFFEFFAHNVSCGHVHASPNWSYIQDHELLRQSCISLCYTSYIIDQHDYSMMAKINSNAMDCPFIGNADLPSLLGSFAWVSIYPFIQNVNFKLFQLSSDANVSLKTRSIKYLCDLYKTNSKLLPTFNVVEKMLRMRYQDTSAPVRELIVDFLAEVFRYEECAIQSVLDILLHLDANAGIQKKGMSILSQILQTMPAQRNYFTQLFAILCSKLTHANLSIRCHAAKLIFPLLARQSYELLSTFVDALSRYDDHLVITGLNSFQLAQEEDPKHHAQPNNLTDLFEQCSNTFKGILTQIIEKDIASDVLNFVKFFSCLLQCGETSSTAFSSAFFPLYLTLFCPEPKLLNYSLNMQYYLSVVLCIVLERMPIVSEVHLLQLSKSIVSALNRCHEKMLGKLVELLSVMSLRNSNCCCILDSLFTKLYENVHKHMVDKCIGNLSCRSVFLLGIMSRVAQNPSTEANVSKALETASCLVANFSSHLSSSQIRSILLLLTEISTSRQDISLIPQFKDFFIQILSLHSTHDYSDEHCNLVLQCISKAAVGSIKSDVHSEAQVEVQKISIEGNMYFLTEFFIVAYHREYLSVAFAVEKGSDGGYGFPIFKISTLYTFQNKRGFEHGHPYFGARRRIRQKRTNRIDFVNAVDGLFFPSGKMLSPPEAKILFQMLSNIPFETFEEISMIRQTCISWQTKLDAIYEDDGACCASAAAKQICHWIGEFLDHIKILYGLNESHFRQDAQKSQLTLKRTSCSLAFEPSDLKLQSATDATDPRDFDGQNGENAAANVNHLTSKSKRQKPVKPLKKIKPSIKWFSSAIISDADSMSDDEIQDS</sequence>
<dbReference type="InterPro" id="IPR011989">
    <property type="entry name" value="ARM-like"/>
</dbReference>
<evidence type="ECO:0000313" key="3">
    <source>
        <dbReference type="Proteomes" id="UP000029725"/>
    </source>
</evidence>
<dbReference type="HOGENOM" id="CLU_285914_0_0_1"/>
<dbReference type="SUPFAM" id="SSF48371">
    <property type="entry name" value="ARM repeat"/>
    <property type="match status" value="1"/>
</dbReference>
<protein>
    <submittedName>
        <fullName evidence="2">Uncharacterized protein</fullName>
    </submittedName>
</protein>
<feature type="compositionally biased region" description="Basic residues" evidence="1">
    <location>
        <begin position="1042"/>
        <end position="1054"/>
    </location>
</feature>